<feature type="compositionally biased region" description="Basic residues" evidence="2">
    <location>
        <begin position="32"/>
        <end position="41"/>
    </location>
</feature>
<feature type="region of interest" description="Disordered" evidence="2">
    <location>
        <begin position="90"/>
        <end position="121"/>
    </location>
</feature>
<dbReference type="Proteomes" id="UP001634007">
    <property type="component" value="Unassembled WGS sequence"/>
</dbReference>
<feature type="compositionally biased region" description="Basic and acidic residues" evidence="2">
    <location>
        <begin position="47"/>
        <end position="58"/>
    </location>
</feature>
<feature type="region of interest" description="Disordered" evidence="2">
    <location>
        <begin position="32"/>
        <end position="58"/>
    </location>
</feature>
<feature type="compositionally biased region" description="Low complexity" evidence="2">
    <location>
        <begin position="90"/>
        <end position="106"/>
    </location>
</feature>
<dbReference type="AlphaFoldDB" id="A0ABD3LVB9"/>
<dbReference type="EMBL" id="JBJKBG010000002">
    <property type="protein sequence ID" value="KAL3752310.1"/>
    <property type="molecule type" value="Genomic_DNA"/>
</dbReference>
<feature type="region of interest" description="Disordered" evidence="2">
    <location>
        <begin position="263"/>
        <end position="319"/>
    </location>
</feature>
<reference evidence="4 5" key="1">
    <citation type="submission" date="2024-11" db="EMBL/GenBank/DDBJ databases">
        <title>Chromosome-level genome assembly of Eucalyptus globulus Labill. provides insights into its genome evolution.</title>
        <authorList>
            <person name="Li X."/>
        </authorList>
    </citation>
    <scope>NUCLEOTIDE SEQUENCE [LARGE SCALE GENOMIC DNA]</scope>
    <source>
        <strain evidence="4">CL2024</strain>
        <tissue evidence="4">Fresh tender leaves</tissue>
    </source>
</reference>
<evidence type="ECO:0000313" key="5">
    <source>
        <dbReference type="Proteomes" id="UP001634007"/>
    </source>
</evidence>
<feature type="domain" description="FAF" evidence="3">
    <location>
        <begin position="206"/>
        <end position="258"/>
    </location>
</feature>
<keyword evidence="5" id="KW-1185">Reference proteome</keyword>
<evidence type="ECO:0000256" key="2">
    <source>
        <dbReference type="SAM" id="MobiDB-lite"/>
    </source>
</evidence>
<feature type="compositionally biased region" description="Basic and acidic residues" evidence="2">
    <location>
        <begin position="286"/>
        <end position="310"/>
    </location>
</feature>
<proteinExistence type="inferred from homology"/>
<protein>
    <recommendedName>
        <fullName evidence="3">FAF domain-containing protein</fullName>
    </recommendedName>
</protein>
<sequence>MAACGSLQHIFDSTLPDSPSILESLSSWKNHHRHRHHHHHQILPSHSNDDRGEHDPIDRQSSFTEIFGELHFNDQDPEPLPRLMMELENNGNGEENAKSPSSMSSQGGSGHGHHKSSESFSSMKSESLQLCTEGLGFESFGDVEDYMLAEAWQAKEEKESAGTGMTRRNIYSASSSFKHSPQYYPHNDHHHRLHEFRRSRSIGSGFPPPISSLSMNGKPRVCFKSYRNDGRFVLKEIRFPTQEFLHASREGGRLTLQFVHPGDDIEEDEGCLEDDEDDDQDGEGEDGGHGERGSGDVKHDKEEKREKACRGDVGLGGNS</sequence>
<dbReference type="InterPro" id="IPR046431">
    <property type="entry name" value="FAF_dom"/>
</dbReference>
<evidence type="ECO:0000313" key="4">
    <source>
        <dbReference type="EMBL" id="KAL3752310.1"/>
    </source>
</evidence>
<evidence type="ECO:0000259" key="3">
    <source>
        <dbReference type="Pfam" id="PF11250"/>
    </source>
</evidence>
<dbReference type="Pfam" id="PF11250">
    <property type="entry name" value="FAF"/>
    <property type="match status" value="1"/>
</dbReference>
<gene>
    <name evidence="4" type="ORF">ACJRO7_013030</name>
</gene>
<accession>A0ABD3LVB9</accession>
<dbReference type="PANTHER" id="PTHR33155">
    <property type="entry name" value="FANTASTIC FOUR-LIKE PROTEIN (DUF3049)"/>
    <property type="match status" value="1"/>
</dbReference>
<name>A0ABD3LVB9_EUCGL</name>
<feature type="compositionally biased region" description="Acidic residues" evidence="2">
    <location>
        <begin position="264"/>
        <end position="285"/>
    </location>
</feature>
<comment type="similarity">
    <text evidence="1">Belongs to the fantastic four family.</text>
</comment>
<evidence type="ECO:0000256" key="1">
    <source>
        <dbReference type="ARBA" id="ARBA00008690"/>
    </source>
</evidence>
<dbReference type="PANTHER" id="PTHR33155:SF9">
    <property type="entry name" value="FANTASTIC FOUR-LIKE PROTEIN (DUF3049)"/>
    <property type="match status" value="1"/>
</dbReference>
<dbReference type="InterPro" id="IPR021410">
    <property type="entry name" value="FAF"/>
</dbReference>
<comment type="caution">
    <text evidence="4">The sequence shown here is derived from an EMBL/GenBank/DDBJ whole genome shotgun (WGS) entry which is preliminary data.</text>
</comment>
<organism evidence="4 5">
    <name type="scientific">Eucalyptus globulus</name>
    <name type="common">Tasmanian blue gum</name>
    <dbReference type="NCBI Taxonomy" id="34317"/>
    <lineage>
        <taxon>Eukaryota</taxon>
        <taxon>Viridiplantae</taxon>
        <taxon>Streptophyta</taxon>
        <taxon>Embryophyta</taxon>
        <taxon>Tracheophyta</taxon>
        <taxon>Spermatophyta</taxon>
        <taxon>Magnoliopsida</taxon>
        <taxon>eudicotyledons</taxon>
        <taxon>Gunneridae</taxon>
        <taxon>Pentapetalae</taxon>
        <taxon>rosids</taxon>
        <taxon>malvids</taxon>
        <taxon>Myrtales</taxon>
        <taxon>Myrtaceae</taxon>
        <taxon>Myrtoideae</taxon>
        <taxon>Eucalypteae</taxon>
        <taxon>Eucalyptus</taxon>
    </lineage>
</organism>